<protein>
    <recommendedName>
        <fullName evidence="4">RRM domain-containing protein</fullName>
    </recommendedName>
</protein>
<reference evidence="2" key="1">
    <citation type="journal article" date="2020" name="Stud. Mycol.">
        <title>101 Dothideomycetes genomes: a test case for predicting lifestyles and emergence of pathogens.</title>
        <authorList>
            <person name="Haridas S."/>
            <person name="Albert R."/>
            <person name="Binder M."/>
            <person name="Bloem J."/>
            <person name="Labutti K."/>
            <person name="Salamov A."/>
            <person name="Andreopoulos B."/>
            <person name="Baker S."/>
            <person name="Barry K."/>
            <person name="Bills G."/>
            <person name="Bluhm B."/>
            <person name="Cannon C."/>
            <person name="Castanera R."/>
            <person name="Culley D."/>
            <person name="Daum C."/>
            <person name="Ezra D."/>
            <person name="Gonzalez J."/>
            <person name="Henrissat B."/>
            <person name="Kuo A."/>
            <person name="Liang C."/>
            <person name="Lipzen A."/>
            <person name="Lutzoni F."/>
            <person name="Magnuson J."/>
            <person name="Mondo S."/>
            <person name="Nolan M."/>
            <person name="Ohm R."/>
            <person name="Pangilinan J."/>
            <person name="Park H.-J."/>
            <person name="Ramirez L."/>
            <person name="Alfaro M."/>
            <person name="Sun H."/>
            <person name="Tritt A."/>
            <person name="Yoshinaga Y."/>
            <person name="Zwiers L.-H."/>
            <person name="Turgeon B."/>
            <person name="Goodwin S."/>
            <person name="Spatafora J."/>
            <person name="Crous P."/>
            <person name="Grigoriev I."/>
        </authorList>
    </citation>
    <scope>NUCLEOTIDE SEQUENCE</scope>
    <source>
        <strain evidence="2">CBS 161.51</strain>
    </source>
</reference>
<dbReference type="InterPro" id="IPR012677">
    <property type="entry name" value="Nucleotide-bd_a/b_plait_sf"/>
</dbReference>
<accession>A0A6A5SMQ4</accession>
<dbReference type="SUPFAM" id="SSF54928">
    <property type="entry name" value="RNA-binding domain, RBD"/>
    <property type="match status" value="1"/>
</dbReference>
<evidence type="ECO:0000256" key="1">
    <source>
        <dbReference type="ARBA" id="ARBA00022884"/>
    </source>
</evidence>
<gene>
    <name evidence="2" type="ORF">EJ02DRAFT_503840</name>
</gene>
<keyword evidence="1" id="KW-0694">RNA-binding</keyword>
<dbReference type="Gene3D" id="3.30.70.330">
    <property type="match status" value="1"/>
</dbReference>
<dbReference type="AlphaFoldDB" id="A0A6A5SMQ4"/>
<dbReference type="Proteomes" id="UP000800038">
    <property type="component" value="Unassembled WGS sequence"/>
</dbReference>
<dbReference type="CDD" id="cd00590">
    <property type="entry name" value="RRM_SF"/>
    <property type="match status" value="1"/>
</dbReference>
<evidence type="ECO:0000313" key="3">
    <source>
        <dbReference type="Proteomes" id="UP000800038"/>
    </source>
</evidence>
<evidence type="ECO:0008006" key="4">
    <source>
        <dbReference type="Google" id="ProtNLM"/>
    </source>
</evidence>
<dbReference type="OrthoDB" id="272703at2759"/>
<dbReference type="InterPro" id="IPR035979">
    <property type="entry name" value="RBD_domain_sf"/>
</dbReference>
<name>A0A6A5SMQ4_9PLEO</name>
<organism evidence="2 3">
    <name type="scientific">Clathrospora elynae</name>
    <dbReference type="NCBI Taxonomy" id="706981"/>
    <lineage>
        <taxon>Eukaryota</taxon>
        <taxon>Fungi</taxon>
        <taxon>Dikarya</taxon>
        <taxon>Ascomycota</taxon>
        <taxon>Pezizomycotina</taxon>
        <taxon>Dothideomycetes</taxon>
        <taxon>Pleosporomycetidae</taxon>
        <taxon>Pleosporales</taxon>
        <taxon>Diademaceae</taxon>
        <taxon>Clathrospora</taxon>
    </lineage>
</organism>
<dbReference type="GO" id="GO:0003723">
    <property type="term" value="F:RNA binding"/>
    <property type="evidence" value="ECO:0007669"/>
    <property type="project" value="UniProtKB-KW"/>
</dbReference>
<sequence>MAVLRVLSRSRCFLPRSSTPSRLTCTAIPSIKATFLQRQFTSSAPIWENLIQTPSRGPEIALTDARVPPTGSHARSIALLRLAKRLAKPEIEAMLRTHGCNIKRIQMRVDRFTFQNSTMCFVELGSEEEVAEAIRRLHDVEVQGQKIVVKPLKADFRWGSIAEHKKTPYGTSYFYDEGANARNAIRPLVEGRRMMLSVKTPGWTVDPVNVQSKNAIRIIDQYFGKYEIESLGAIHPFYGDKQENPRLLCFLDFKTKEGADNAVRDLHDTDIEGRRTWLQPCHPAPWRTHQIGKVDPELLAELQEKGVLPKDTYEDKFVNPLPKEGTK</sequence>
<evidence type="ECO:0000313" key="2">
    <source>
        <dbReference type="EMBL" id="KAF1940970.1"/>
    </source>
</evidence>
<keyword evidence="3" id="KW-1185">Reference proteome</keyword>
<proteinExistence type="predicted"/>
<dbReference type="PANTHER" id="PTHR21245">
    <property type="entry name" value="HETEROGENEOUS NUCLEAR RIBONUCLEOPROTEIN"/>
    <property type="match status" value="1"/>
</dbReference>
<dbReference type="EMBL" id="ML976055">
    <property type="protein sequence ID" value="KAF1940970.1"/>
    <property type="molecule type" value="Genomic_DNA"/>
</dbReference>